<proteinExistence type="predicted"/>
<dbReference type="EMBL" id="JACBAF010002317">
    <property type="protein sequence ID" value="KAF7155775.1"/>
    <property type="molecule type" value="Genomic_DNA"/>
</dbReference>
<organism evidence="1 4">
    <name type="scientific">Aspergillus hiratsukae</name>
    <dbReference type="NCBI Taxonomy" id="1194566"/>
    <lineage>
        <taxon>Eukaryota</taxon>
        <taxon>Fungi</taxon>
        <taxon>Dikarya</taxon>
        <taxon>Ascomycota</taxon>
        <taxon>Pezizomycotina</taxon>
        <taxon>Eurotiomycetes</taxon>
        <taxon>Eurotiomycetidae</taxon>
        <taxon>Eurotiales</taxon>
        <taxon>Aspergillaceae</taxon>
        <taxon>Aspergillus</taxon>
        <taxon>Aspergillus subgen. Fumigati</taxon>
    </lineage>
</organism>
<dbReference type="AlphaFoldDB" id="A0A8H6P924"/>
<evidence type="ECO:0000313" key="2">
    <source>
        <dbReference type="EMBL" id="KAF7155756.1"/>
    </source>
</evidence>
<dbReference type="OrthoDB" id="76567at2759"/>
<keyword evidence="4" id="KW-1185">Reference proteome</keyword>
<name>A0A8H6P924_9EURO</name>
<reference evidence="1" key="1">
    <citation type="submission" date="2020-06" db="EMBL/GenBank/DDBJ databases">
        <title>Draft genome sequences of strains closely related to Aspergillus parafelis and Aspergillus hiratsukae.</title>
        <authorList>
            <person name="Dos Santos R.A.C."/>
            <person name="Rivero-Menendez O."/>
            <person name="Steenwyk J.L."/>
            <person name="Mead M.E."/>
            <person name="Goldman G.H."/>
            <person name="Alastruey-Izquierdo A."/>
            <person name="Rokas A."/>
        </authorList>
    </citation>
    <scope>NUCLEOTIDE SEQUENCE</scope>
    <source>
        <strain evidence="1">CNM-CM5793</strain>
        <strain evidence="2">CNM-CM6106</strain>
    </source>
</reference>
<gene>
    <name evidence="1" type="ORF">CNMCM5793_009386</name>
    <name evidence="2" type="ORF">CNMCM6106_007021</name>
    <name evidence="3" type="ORF">CNMCM6106_007040</name>
</gene>
<evidence type="ECO:0000313" key="3">
    <source>
        <dbReference type="EMBL" id="KAF7155775.1"/>
    </source>
</evidence>
<dbReference type="EMBL" id="JACBAF010002317">
    <property type="protein sequence ID" value="KAF7155756.1"/>
    <property type="molecule type" value="Genomic_DNA"/>
</dbReference>
<comment type="caution">
    <text evidence="1">The sequence shown here is derived from an EMBL/GenBank/DDBJ whole genome shotgun (WGS) entry which is preliminary data.</text>
</comment>
<evidence type="ECO:0000313" key="4">
    <source>
        <dbReference type="Proteomes" id="UP000630445"/>
    </source>
</evidence>
<protein>
    <submittedName>
        <fullName evidence="1">Uncharacterized protein</fullName>
    </submittedName>
</protein>
<dbReference type="Proteomes" id="UP000630445">
    <property type="component" value="Unassembled WGS sequence"/>
</dbReference>
<sequence length="317" mass="36034">MAVNKDSISRRALGLSRTTNEYAYQGIQHFRDVIYEHQALSKEPYVIFSNIDEQTFMHDFDESGESSHLYSDYFLQSKILVAKMPATRATAQAFMGIHNTIVVRRLMFMNRDHLEDQLQTLGRADVFTPSRIKPPDMSYQPVKLPDGRSNQWPSVVFQCAYSDADGKLANDARWLLNASGGDVETVLTISVWKKSKGITFEKWELISHPTRGDPGKMVPEVVQKVVLSKESDEPVHITGAPLVIGFEKLFLRPADEEKGEGDILIDGQYGIGLDEVDTKYDKWIQDGHIMDWLTHVCRTTQRPLNDTNIRILGDEEE</sequence>
<dbReference type="Proteomes" id="UP000662466">
    <property type="component" value="Unassembled WGS sequence"/>
</dbReference>
<evidence type="ECO:0000313" key="1">
    <source>
        <dbReference type="EMBL" id="KAF7121833.1"/>
    </source>
</evidence>
<accession>A0A8H6P924</accession>
<dbReference type="EMBL" id="JACBAD010002038">
    <property type="protein sequence ID" value="KAF7121833.1"/>
    <property type="molecule type" value="Genomic_DNA"/>
</dbReference>